<keyword evidence="9 20" id="KW-0808">Transferase</keyword>
<dbReference type="InterPro" id="IPR036097">
    <property type="entry name" value="HisK_dim/P_sf"/>
</dbReference>
<dbReference type="Pfam" id="PF00512">
    <property type="entry name" value="HisKA"/>
    <property type="match status" value="1"/>
</dbReference>
<keyword evidence="10 18" id="KW-0812">Transmembrane</keyword>
<dbReference type="Pfam" id="PF00989">
    <property type="entry name" value="PAS"/>
    <property type="match status" value="1"/>
</dbReference>
<dbReference type="InterPro" id="IPR014310">
    <property type="entry name" value="Sig_transdc_His_kinase_PhoR"/>
</dbReference>
<feature type="domain" description="Histidine kinase" evidence="19">
    <location>
        <begin position="212"/>
        <end position="428"/>
    </location>
</feature>
<dbReference type="Gene3D" id="1.10.287.130">
    <property type="match status" value="1"/>
</dbReference>
<dbReference type="Pfam" id="PF02518">
    <property type="entry name" value="HATPase_c"/>
    <property type="match status" value="1"/>
</dbReference>
<evidence type="ECO:0000256" key="6">
    <source>
        <dbReference type="ARBA" id="ARBA00022475"/>
    </source>
</evidence>
<dbReference type="KEGG" id="marq:MARGE09_P2364"/>
<keyword evidence="11" id="KW-0547">Nucleotide-binding</keyword>
<evidence type="ECO:0000256" key="9">
    <source>
        <dbReference type="ARBA" id="ARBA00022679"/>
    </source>
</evidence>
<dbReference type="PANTHER" id="PTHR45453:SF1">
    <property type="entry name" value="PHOSPHATE REGULON SENSOR PROTEIN PHOR"/>
    <property type="match status" value="1"/>
</dbReference>
<feature type="transmembrane region" description="Helical" evidence="18">
    <location>
        <begin position="12"/>
        <end position="44"/>
    </location>
</feature>
<dbReference type="SUPFAM" id="SSF47384">
    <property type="entry name" value="Homodimeric domain of signal transducing histidine kinase"/>
    <property type="match status" value="1"/>
</dbReference>
<keyword evidence="8" id="KW-0592">Phosphate transport</keyword>
<dbReference type="Gene3D" id="3.30.565.10">
    <property type="entry name" value="Histidine kinase-like ATPase, C-terminal domain"/>
    <property type="match status" value="1"/>
</dbReference>
<dbReference type="GO" id="GO:0004721">
    <property type="term" value="F:phosphoprotein phosphatase activity"/>
    <property type="evidence" value="ECO:0007669"/>
    <property type="project" value="InterPro"/>
</dbReference>
<dbReference type="FunFam" id="1.10.287.130:FF:000001">
    <property type="entry name" value="Two-component sensor histidine kinase"/>
    <property type="match status" value="1"/>
</dbReference>
<evidence type="ECO:0000256" key="17">
    <source>
        <dbReference type="ARBA" id="ARBA00025207"/>
    </source>
</evidence>
<sequence>MLRRGLKAEFRWFCIWLCVFSLMGFLTGHTVMALLAFSFGYIAWQFTRLYQLEAWVNQARRNEPPNEELQGAWADIADDVQLMYNRHEKEKLRLEAVVHRVQEMTTALNDGVILVDGRGNIEWWNRAAGELFNFQAIDLGQKITNLIRFPKFTRYYETGDFSEPLDHTLTQKNSMEVEFLVHKFGQNERLIVVRDISRLSKLEQMRKDFVANVSHELRTPLTVLRGYLETLEDADNIPPVWNKALSHMQSQAGRMTSLINDLITLSRLETDEKEHGQEVVSLVTLADMVAEDARQISTESKHLISVNGPKEAFIYGREQELRSAISNLVFNAINYTPSEGIILIDIAQGPDGTTVSVSDNGDGIDPKHIPRLTERFYRVDPGRSVNSGGTGLGLAIVKHVLLRHNAELTIKSTPGRGSEFICYFPPARSAAKPLKHSA</sequence>
<dbReference type="Proteomes" id="UP001320119">
    <property type="component" value="Chromosome"/>
</dbReference>
<keyword evidence="7" id="KW-0597">Phosphoprotein</keyword>
<dbReference type="SMART" id="SM00388">
    <property type="entry name" value="HisKA"/>
    <property type="match status" value="1"/>
</dbReference>
<dbReference type="InterPro" id="IPR036890">
    <property type="entry name" value="HATPase_C_sf"/>
</dbReference>
<evidence type="ECO:0000256" key="5">
    <source>
        <dbReference type="ARBA" id="ARBA00022448"/>
    </source>
</evidence>
<evidence type="ECO:0000256" key="2">
    <source>
        <dbReference type="ARBA" id="ARBA00004236"/>
    </source>
</evidence>
<dbReference type="SUPFAM" id="SSF55785">
    <property type="entry name" value="PYP-like sensor domain (PAS domain)"/>
    <property type="match status" value="1"/>
</dbReference>
<dbReference type="CDD" id="cd00130">
    <property type="entry name" value="PAS"/>
    <property type="match status" value="1"/>
</dbReference>
<evidence type="ECO:0000256" key="8">
    <source>
        <dbReference type="ARBA" id="ARBA00022592"/>
    </source>
</evidence>
<comment type="subcellular location">
    <subcellularLocation>
        <location evidence="2">Cell membrane</location>
    </subcellularLocation>
</comment>
<dbReference type="GO" id="GO:0006355">
    <property type="term" value="P:regulation of DNA-templated transcription"/>
    <property type="evidence" value="ECO:0007669"/>
    <property type="project" value="InterPro"/>
</dbReference>
<evidence type="ECO:0000256" key="1">
    <source>
        <dbReference type="ARBA" id="ARBA00000085"/>
    </source>
</evidence>
<dbReference type="AlphaFoldDB" id="A0AAN2BKK0"/>
<dbReference type="NCBIfam" id="TIGR02966">
    <property type="entry name" value="phoR_proteo"/>
    <property type="match status" value="1"/>
</dbReference>
<dbReference type="GO" id="GO:0005886">
    <property type="term" value="C:plasma membrane"/>
    <property type="evidence" value="ECO:0007669"/>
    <property type="project" value="UniProtKB-SubCell"/>
</dbReference>
<dbReference type="InterPro" id="IPR035965">
    <property type="entry name" value="PAS-like_dom_sf"/>
</dbReference>
<dbReference type="SUPFAM" id="SSF55874">
    <property type="entry name" value="ATPase domain of HSP90 chaperone/DNA topoisomerase II/histidine kinase"/>
    <property type="match status" value="1"/>
</dbReference>
<evidence type="ECO:0000259" key="19">
    <source>
        <dbReference type="PROSITE" id="PS50109"/>
    </source>
</evidence>
<dbReference type="CDD" id="cd00082">
    <property type="entry name" value="HisKA"/>
    <property type="match status" value="1"/>
</dbReference>
<gene>
    <name evidence="20" type="ORF">MARGE09_P2364</name>
</gene>
<proteinExistence type="predicted"/>
<dbReference type="InterPro" id="IPR004358">
    <property type="entry name" value="Sig_transdc_His_kin-like_C"/>
</dbReference>
<comment type="function">
    <text evidence="17">Member of the two-component regulatory system PhoR/PhoB involved in the phosphate regulon genes expression. PhoR may function as a membrane-associated protein kinase that phosphorylates PhoB in response to environmental signals.</text>
</comment>
<dbReference type="PROSITE" id="PS50109">
    <property type="entry name" value="HIS_KIN"/>
    <property type="match status" value="1"/>
</dbReference>
<evidence type="ECO:0000256" key="18">
    <source>
        <dbReference type="SAM" id="Phobius"/>
    </source>
</evidence>
<dbReference type="InterPro" id="IPR000014">
    <property type="entry name" value="PAS"/>
</dbReference>
<dbReference type="EMBL" id="AP023086">
    <property type="protein sequence ID" value="BCD98163.1"/>
    <property type="molecule type" value="Genomic_DNA"/>
</dbReference>
<evidence type="ECO:0000256" key="14">
    <source>
        <dbReference type="ARBA" id="ARBA00022989"/>
    </source>
</evidence>
<evidence type="ECO:0000313" key="20">
    <source>
        <dbReference type="EMBL" id="BCD98163.1"/>
    </source>
</evidence>
<dbReference type="EC" id="2.7.13.3" evidence="3"/>
<protein>
    <recommendedName>
        <fullName evidence="4">Phosphate regulon sensor protein PhoR</fullName>
        <ecNumber evidence="3">2.7.13.3</ecNumber>
    </recommendedName>
</protein>
<dbReference type="GO" id="GO:0000155">
    <property type="term" value="F:phosphorelay sensor kinase activity"/>
    <property type="evidence" value="ECO:0007669"/>
    <property type="project" value="InterPro"/>
</dbReference>
<evidence type="ECO:0000256" key="13">
    <source>
        <dbReference type="ARBA" id="ARBA00022840"/>
    </source>
</evidence>
<evidence type="ECO:0000256" key="10">
    <source>
        <dbReference type="ARBA" id="ARBA00022692"/>
    </source>
</evidence>
<keyword evidence="14 18" id="KW-1133">Transmembrane helix</keyword>
<dbReference type="GO" id="GO:0006817">
    <property type="term" value="P:phosphate ion transport"/>
    <property type="evidence" value="ECO:0007669"/>
    <property type="project" value="UniProtKB-KW"/>
</dbReference>
<evidence type="ECO:0000256" key="4">
    <source>
        <dbReference type="ARBA" id="ARBA00019665"/>
    </source>
</evidence>
<comment type="catalytic activity">
    <reaction evidence="1">
        <text>ATP + protein L-histidine = ADP + protein N-phospho-L-histidine.</text>
        <dbReference type="EC" id="2.7.13.3"/>
    </reaction>
</comment>
<dbReference type="GO" id="GO:0005524">
    <property type="term" value="F:ATP binding"/>
    <property type="evidence" value="ECO:0007669"/>
    <property type="project" value="UniProtKB-KW"/>
</dbReference>
<dbReference type="InterPro" id="IPR021766">
    <property type="entry name" value="PhoR_N"/>
</dbReference>
<evidence type="ECO:0000256" key="12">
    <source>
        <dbReference type="ARBA" id="ARBA00022777"/>
    </source>
</evidence>
<evidence type="ECO:0000256" key="11">
    <source>
        <dbReference type="ARBA" id="ARBA00022741"/>
    </source>
</evidence>
<dbReference type="RefSeq" id="WP_236982338.1">
    <property type="nucleotide sequence ID" value="NZ_AP023086.1"/>
</dbReference>
<keyword evidence="5" id="KW-0813">Transport</keyword>
<organism evidence="20 21">
    <name type="scientific">Marinagarivorans cellulosilyticus</name>
    <dbReference type="NCBI Taxonomy" id="2721545"/>
    <lineage>
        <taxon>Bacteria</taxon>
        <taxon>Pseudomonadati</taxon>
        <taxon>Pseudomonadota</taxon>
        <taxon>Gammaproteobacteria</taxon>
        <taxon>Cellvibrionales</taxon>
        <taxon>Cellvibrionaceae</taxon>
        <taxon>Marinagarivorans</taxon>
    </lineage>
</organism>
<dbReference type="InterPro" id="IPR003661">
    <property type="entry name" value="HisK_dim/P_dom"/>
</dbReference>
<dbReference type="FunFam" id="3.30.565.10:FF:000006">
    <property type="entry name" value="Sensor histidine kinase WalK"/>
    <property type="match status" value="1"/>
</dbReference>
<evidence type="ECO:0000256" key="15">
    <source>
        <dbReference type="ARBA" id="ARBA00023012"/>
    </source>
</evidence>
<accession>A0AAN2BKK0</accession>
<dbReference type="InterPro" id="IPR050351">
    <property type="entry name" value="BphY/WalK/GraS-like"/>
</dbReference>
<keyword evidence="12 20" id="KW-0418">Kinase</keyword>
<reference evidence="20 21" key="1">
    <citation type="journal article" date="2022" name="IScience">
        <title>An ultrasensitive nanofiber-based assay for enzymatic hydrolysis and deep-sea microbial degradation of cellulose.</title>
        <authorList>
            <person name="Tsudome M."/>
            <person name="Tachioka M."/>
            <person name="Miyazaki M."/>
            <person name="Uchimura K."/>
            <person name="Tsuda M."/>
            <person name="Takaki Y."/>
            <person name="Deguchi S."/>
        </authorList>
    </citation>
    <scope>NUCLEOTIDE SEQUENCE [LARGE SCALE GENOMIC DNA]</scope>
    <source>
        <strain evidence="20 21">GE09</strain>
    </source>
</reference>
<evidence type="ECO:0000256" key="16">
    <source>
        <dbReference type="ARBA" id="ARBA00023136"/>
    </source>
</evidence>
<keyword evidence="13" id="KW-0067">ATP-binding</keyword>
<evidence type="ECO:0000256" key="7">
    <source>
        <dbReference type="ARBA" id="ARBA00022553"/>
    </source>
</evidence>
<dbReference type="GO" id="GO:0016036">
    <property type="term" value="P:cellular response to phosphate starvation"/>
    <property type="evidence" value="ECO:0007669"/>
    <property type="project" value="TreeGrafter"/>
</dbReference>
<dbReference type="Gene3D" id="3.30.450.20">
    <property type="entry name" value="PAS domain"/>
    <property type="match status" value="1"/>
</dbReference>
<dbReference type="PANTHER" id="PTHR45453">
    <property type="entry name" value="PHOSPHATE REGULON SENSOR PROTEIN PHOR"/>
    <property type="match status" value="1"/>
</dbReference>
<dbReference type="Pfam" id="PF11808">
    <property type="entry name" value="PhoR"/>
    <property type="match status" value="1"/>
</dbReference>
<evidence type="ECO:0000256" key="3">
    <source>
        <dbReference type="ARBA" id="ARBA00012438"/>
    </source>
</evidence>
<keyword evidence="16 18" id="KW-0472">Membrane</keyword>
<keyword evidence="21" id="KW-1185">Reference proteome</keyword>
<dbReference type="InterPro" id="IPR005467">
    <property type="entry name" value="His_kinase_dom"/>
</dbReference>
<keyword evidence="6" id="KW-1003">Cell membrane</keyword>
<evidence type="ECO:0000313" key="21">
    <source>
        <dbReference type="Proteomes" id="UP001320119"/>
    </source>
</evidence>
<dbReference type="PRINTS" id="PR00344">
    <property type="entry name" value="BCTRLSENSOR"/>
</dbReference>
<dbReference type="InterPro" id="IPR013767">
    <property type="entry name" value="PAS_fold"/>
</dbReference>
<name>A0AAN2BKK0_9GAMM</name>
<dbReference type="InterPro" id="IPR003594">
    <property type="entry name" value="HATPase_dom"/>
</dbReference>
<dbReference type="SMART" id="SM00387">
    <property type="entry name" value="HATPase_c"/>
    <property type="match status" value="1"/>
</dbReference>
<keyword evidence="15" id="KW-0902">Two-component regulatory system</keyword>